<keyword evidence="4" id="KW-1185">Reference proteome</keyword>
<dbReference type="AlphaFoldDB" id="A0A1X0DD55"/>
<comment type="caution">
    <text evidence="3">The sequence shown here is derived from an EMBL/GenBank/DDBJ whole genome shotgun (WGS) entry which is preliminary data.</text>
</comment>
<dbReference type="OrthoDB" id="4764259at2"/>
<feature type="signal peptide" evidence="2">
    <location>
        <begin position="1"/>
        <end position="26"/>
    </location>
</feature>
<evidence type="ECO:0000313" key="3">
    <source>
        <dbReference type="EMBL" id="ORA70109.1"/>
    </source>
</evidence>
<keyword evidence="2" id="KW-0732">Signal</keyword>
<feature type="region of interest" description="Disordered" evidence="1">
    <location>
        <begin position="89"/>
        <end position="184"/>
    </location>
</feature>
<organism evidence="3 4">
    <name type="scientific">Mycolicibacterium insubricum</name>
    <dbReference type="NCBI Taxonomy" id="444597"/>
    <lineage>
        <taxon>Bacteria</taxon>
        <taxon>Bacillati</taxon>
        <taxon>Actinomycetota</taxon>
        <taxon>Actinomycetes</taxon>
        <taxon>Mycobacteriales</taxon>
        <taxon>Mycobacteriaceae</taxon>
        <taxon>Mycolicibacterium</taxon>
    </lineage>
</organism>
<dbReference type="STRING" id="444597.BST26_11820"/>
<dbReference type="RefSeq" id="WP_083031176.1">
    <property type="nucleotide sequence ID" value="NZ_AP022618.1"/>
</dbReference>
<dbReference type="Proteomes" id="UP000192801">
    <property type="component" value="Unassembled WGS sequence"/>
</dbReference>
<evidence type="ECO:0000313" key="4">
    <source>
        <dbReference type="Proteomes" id="UP000192801"/>
    </source>
</evidence>
<feature type="chain" id="PRO_5043310207" evidence="2">
    <location>
        <begin position="27"/>
        <end position="184"/>
    </location>
</feature>
<sequence length="184" mass="18474">MTPPPRGAVIALLAAGLLVVPAPAAAADPSPGPPPGYDGLPYHNMPGRIGHQPGAYTWVLGFYLRPRRVLDAAGTSAMSNADLDSARYGLPNSRLGVEPTRRAWTGNAPGVRPDNPMDAVGSPDPAGGVKPATTMPGGAPGGLEDPAGAPKQPAVRSESSDPTPGGGIQPGSQNTGPEPAGSRR</sequence>
<evidence type="ECO:0000256" key="2">
    <source>
        <dbReference type="SAM" id="SignalP"/>
    </source>
</evidence>
<reference evidence="3 4" key="1">
    <citation type="submission" date="2016-12" db="EMBL/GenBank/DDBJ databases">
        <title>The new phylogeny of genus Mycobacterium.</title>
        <authorList>
            <person name="Tortoli E."/>
            <person name="Trovato A."/>
            <person name="Cirillo D.M."/>
        </authorList>
    </citation>
    <scope>NUCLEOTIDE SEQUENCE [LARGE SCALE GENOMIC DNA]</scope>
    <source>
        <strain evidence="3 4">DSM 45130</strain>
    </source>
</reference>
<name>A0A1X0DD55_9MYCO</name>
<accession>A0A1X0DD55</accession>
<dbReference type="EMBL" id="MVHS01000025">
    <property type="protein sequence ID" value="ORA70109.1"/>
    <property type="molecule type" value="Genomic_DNA"/>
</dbReference>
<evidence type="ECO:0000256" key="1">
    <source>
        <dbReference type="SAM" id="MobiDB-lite"/>
    </source>
</evidence>
<protein>
    <submittedName>
        <fullName evidence="3">Uncharacterized protein</fullName>
    </submittedName>
</protein>
<gene>
    <name evidence="3" type="ORF">BST26_11820</name>
</gene>
<proteinExistence type="predicted"/>